<protein>
    <submittedName>
        <fullName evidence="15">Plasma-membrane proton-efflux P-type ATPase</fullName>
    </submittedName>
</protein>
<dbReference type="InterPro" id="IPR036412">
    <property type="entry name" value="HAD-like_sf"/>
</dbReference>
<feature type="transmembrane region" description="Helical" evidence="13">
    <location>
        <begin position="766"/>
        <end position="786"/>
    </location>
</feature>
<gene>
    <name evidence="15" type="ORF">HK439_03985</name>
</gene>
<dbReference type="PRINTS" id="PR00119">
    <property type="entry name" value="CATATPASE"/>
</dbReference>
<keyword evidence="6" id="KW-0547">Nucleotide-binding</keyword>
<dbReference type="InterPro" id="IPR004014">
    <property type="entry name" value="ATPase_P-typ_cation-transptr_N"/>
</dbReference>
<evidence type="ECO:0000313" key="16">
    <source>
        <dbReference type="Proteomes" id="UP000598467"/>
    </source>
</evidence>
<keyword evidence="11 13" id="KW-0472">Membrane</keyword>
<proteinExistence type="inferred from homology"/>
<keyword evidence="10 13" id="KW-1133">Transmembrane helix</keyword>
<evidence type="ECO:0000256" key="5">
    <source>
        <dbReference type="ARBA" id="ARBA00022723"/>
    </source>
</evidence>
<dbReference type="EMBL" id="JABFCZ010000004">
    <property type="protein sequence ID" value="MBD1545407.1"/>
    <property type="molecule type" value="Genomic_DNA"/>
</dbReference>
<dbReference type="Gene3D" id="1.20.1110.10">
    <property type="entry name" value="Calcium-transporting ATPase, transmembrane domain"/>
    <property type="match status" value="1"/>
</dbReference>
<dbReference type="SFLD" id="SFLDS00003">
    <property type="entry name" value="Haloacid_Dehalogenase"/>
    <property type="match status" value="1"/>
</dbReference>
<dbReference type="InterPro" id="IPR008250">
    <property type="entry name" value="ATPase_P-typ_transduc_dom_A_sf"/>
</dbReference>
<name>A0A926S5G3_9HYPH</name>
<dbReference type="SUPFAM" id="SSF56784">
    <property type="entry name" value="HAD-like"/>
    <property type="match status" value="1"/>
</dbReference>
<evidence type="ECO:0000256" key="8">
    <source>
        <dbReference type="ARBA" id="ARBA00022842"/>
    </source>
</evidence>
<dbReference type="NCBIfam" id="TIGR01647">
    <property type="entry name" value="ATPase-IIIA_H"/>
    <property type="match status" value="1"/>
</dbReference>
<dbReference type="GO" id="GO:0016020">
    <property type="term" value="C:membrane"/>
    <property type="evidence" value="ECO:0007669"/>
    <property type="project" value="UniProtKB-SubCell"/>
</dbReference>
<evidence type="ECO:0000256" key="11">
    <source>
        <dbReference type="ARBA" id="ARBA00023136"/>
    </source>
</evidence>
<evidence type="ECO:0000256" key="3">
    <source>
        <dbReference type="ARBA" id="ARBA00022553"/>
    </source>
</evidence>
<evidence type="ECO:0000256" key="12">
    <source>
        <dbReference type="SAM" id="MobiDB-lite"/>
    </source>
</evidence>
<evidence type="ECO:0000256" key="6">
    <source>
        <dbReference type="ARBA" id="ARBA00022741"/>
    </source>
</evidence>
<sequence>MTTRSHKPDDRSTKQGQPETSPAPQSPDEIVQSLKSDLDNGLTAADAAGRLQQYGPNALVEKETGLLDRLRRYLWGPIPWMIEAAAILSGILGDWGDFSIILTMLAVNAGVDFWQEHKAGNAIALLKQRLALTARVLRDGKWQTLPARDLVPGDVVLLRLGNIAPADIMLVKGDYLSADESALTGESLPVEKEPGETAYSGSIIKLGEMTGVVTATGMKTYFGRTAQLVQSAETRSHFQRAVLKIGNFLIMTTLALVIVLIVVSLFRQSPFLKTLQFALILTVAAIPVALPTVLSVTMAVGAEKLARMKAIVSRLVAIEELAGVDVLCADKTGTLTRNELTITDPRPADGISTEELMQAARLASNGNDPDAIDAAILAAEATSGDADFKIKAFKPFDPVSKRTEAEAEGDGGTICVSKGAPQVILDLVAPDAAERQTIEREVDELASAGYRAIGVARQQDGSPWQLLGLIPIFDPPREDAAETIASAVSKGVEIKMITGDHEAIARQIAGQLGLGGNIRSADDIFASASDSEVAAGIEAADGVARVLPEHKFKIVKALQHHNHIVAMTGDGVNDAPALKQADAGIAVSAATDAARAAADVVLTGSGLSVITAAIDEARRIFERMNSYATFRIAETIRVLLFMTLSILIFDFYPVTAIMIVLLAILNDFPIMMIAYDNALTAKKPVRWNMHRVLTVAACLGAVGVVESFLLFWYADTVLKLPRETIQTLIFLKLLVAGHLTIYVTRNQRWFWQPPYPALRLFLTTEVTQVIGTLVAVYGIFIAPIGWTYALGVWAYALAWIPIESAIAVMVRHLLDLQADRQKDYLARTETRLSDY</sequence>
<dbReference type="Pfam" id="PF00702">
    <property type="entry name" value="Hydrolase"/>
    <property type="match status" value="1"/>
</dbReference>
<evidence type="ECO:0000256" key="7">
    <source>
        <dbReference type="ARBA" id="ARBA00022840"/>
    </source>
</evidence>
<dbReference type="InterPro" id="IPR044492">
    <property type="entry name" value="P_typ_ATPase_HD_dom"/>
</dbReference>
<dbReference type="SFLD" id="SFLDF00027">
    <property type="entry name" value="p-type_atpase"/>
    <property type="match status" value="1"/>
</dbReference>
<keyword evidence="7" id="KW-0067">ATP-binding</keyword>
<dbReference type="AlphaFoldDB" id="A0A926S5G3"/>
<evidence type="ECO:0000256" key="10">
    <source>
        <dbReference type="ARBA" id="ARBA00022989"/>
    </source>
</evidence>
<accession>A0A926S5G3</accession>
<keyword evidence="4 13" id="KW-0812">Transmembrane</keyword>
<comment type="similarity">
    <text evidence="2">Belongs to the cation transport ATPase (P-type) (TC 3.A.3) family. Type IIIA subfamily.</text>
</comment>
<dbReference type="SUPFAM" id="SSF81653">
    <property type="entry name" value="Calcium ATPase, transduction domain A"/>
    <property type="match status" value="1"/>
</dbReference>
<feature type="transmembrane region" description="Helical" evidence="13">
    <location>
        <begin position="725"/>
        <end position="745"/>
    </location>
</feature>
<dbReference type="CDD" id="cd02076">
    <property type="entry name" value="P-type_ATPase_H"/>
    <property type="match status" value="1"/>
</dbReference>
<dbReference type="NCBIfam" id="TIGR01494">
    <property type="entry name" value="ATPase_P-type"/>
    <property type="match status" value="2"/>
</dbReference>
<dbReference type="GO" id="GO:0005524">
    <property type="term" value="F:ATP binding"/>
    <property type="evidence" value="ECO:0007669"/>
    <property type="project" value="UniProtKB-KW"/>
</dbReference>
<dbReference type="FunFam" id="3.40.1110.10:FF:000005">
    <property type="entry name" value="Plasma membrane ATPase"/>
    <property type="match status" value="1"/>
</dbReference>
<keyword evidence="9" id="KW-1278">Translocase</keyword>
<dbReference type="FunFam" id="2.70.150.10:FF:000042">
    <property type="entry name" value="Plasma membrane ATPase"/>
    <property type="match status" value="1"/>
</dbReference>
<organism evidence="15 16">
    <name type="scientific">Roseibium aggregatum</name>
    <dbReference type="NCBI Taxonomy" id="187304"/>
    <lineage>
        <taxon>Bacteria</taxon>
        <taxon>Pseudomonadati</taxon>
        <taxon>Pseudomonadota</taxon>
        <taxon>Alphaproteobacteria</taxon>
        <taxon>Hyphomicrobiales</taxon>
        <taxon>Stappiaceae</taxon>
        <taxon>Roseibium</taxon>
    </lineage>
</organism>
<feature type="transmembrane region" description="Helical" evidence="13">
    <location>
        <begin position="628"/>
        <end position="649"/>
    </location>
</feature>
<evidence type="ECO:0000256" key="13">
    <source>
        <dbReference type="SAM" id="Phobius"/>
    </source>
</evidence>
<dbReference type="GO" id="GO:0008553">
    <property type="term" value="F:P-type proton-exporting transporter activity"/>
    <property type="evidence" value="ECO:0007669"/>
    <property type="project" value="InterPro"/>
</dbReference>
<dbReference type="Gene3D" id="2.70.150.10">
    <property type="entry name" value="Calcium-transporting ATPase, cytoplasmic transduction domain A"/>
    <property type="match status" value="1"/>
</dbReference>
<dbReference type="FunFam" id="3.40.50.1000:FF:000211">
    <property type="entry name" value="Plasma membrane ATPase"/>
    <property type="match status" value="1"/>
</dbReference>
<dbReference type="Gene3D" id="3.40.1110.10">
    <property type="entry name" value="Calcium-transporting ATPase, cytoplasmic domain N"/>
    <property type="match status" value="1"/>
</dbReference>
<feature type="transmembrane region" description="Helical" evidence="13">
    <location>
        <begin position="245"/>
        <end position="266"/>
    </location>
</feature>
<feature type="transmembrane region" description="Helical" evidence="13">
    <location>
        <begin position="278"/>
        <end position="300"/>
    </location>
</feature>
<dbReference type="PROSITE" id="PS00154">
    <property type="entry name" value="ATPASE_E1_E2"/>
    <property type="match status" value="1"/>
</dbReference>
<reference evidence="15" key="1">
    <citation type="submission" date="2020-05" db="EMBL/GenBank/DDBJ databases">
        <title>Identification of trans-AT polyketide cluster in two marine bacteria, producers of a novel glutaramide-containing polyketide sesbanimide D and analogs.</title>
        <authorList>
            <person name="Kacar D."/>
            <person name="Rodriguez P."/>
            <person name="Canedo L."/>
            <person name="Gonzalez E."/>
            <person name="Galan B."/>
            <person name="De La Calle F."/>
            <person name="Garcia J.L."/>
        </authorList>
    </citation>
    <scope>NUCLEOTIDE SEQUENCE</scope>
    <source>
        <strain evidence="15">PHM038</strain>
    </source>
</reference>
<keyword evidence="5" id="KW-0479">Metal-binding</keyword>
<dbReference type="SUPFAM" id="SSF81665">
    <property type="entry name" value="Calcium ATPase, transmembrane domain M"/>
    <property type="match status" value="1"/>
</dbReference>
<dbReference type="PANTHER" id="PTHR42861">
    <property type="entry name" value="CALCIUM-TRANSPORTING ATPASE"/>
    <property type="match status" value="1"/>
</dbReference>
<dbReference type="PRINTS" id="PR00120">
    <property type="entry name" value="HATPASE"/>
</dbReference>
<keyword evidence="3" id="KW-0597">Phosphoprotein</keyword>
<dbReference type="SMART" id="SM00831">
    <property type="entry name" value="Cation_ATPase_N"/>
    <property type="match status" value="1"/>
</dbReference>
<dbReference type="Gene3D" id="3.40.50.1000">
    <property type="entry name" value="HAD superfamily/HAD-like"/>
    <property type="match status" value="1"/>
</dbReference>
<dbReference type="Pfam" id="PF00122">
    <property type="entry name" value="E1-E2_ATPase"/>
    <property type="match status" value="1"/>
</dbReference>
<feature type="compositionally biased region" description="Polar residues" evidence="12">
    <location>
        <begin position="14"/>
        <end position="23"/>
    </location>
</feature>
<feature type="compositionally biased region" description="Basic and acidic residues" evidence="12">
    <location>
        <begin position="1"/>
        <end position="13"/>
    </location>
</feature>
<comment type="subcellular location">
    <subcellularLocation>
        <location evidence="1">Membrane</location>
        <topology evidence="1">Multi-pass membrane protein</topology>
    </subcellularLocation>
</comment>
<evidence type="ECO:0000256" key="1">
    <source>
        <dbReference type="ARBA" id="ARBA00004141"/>
    </source>
</evidence>
<dbReference type="InterPro" id="IPR023214">
    <property type="entry name" value="HAD_sf"/>
</dbReference>
<evidence type="ECO:0000256" key="4">
    <source>
        <dbReference type="ARBA" id="ARBA00022692"/>
    </source>
</evidence>
<dbReference type="Pfam" id="PF00690">
    <property type="entry name" value="Cation_ATPase_N"/>
    <property type="match status" value="1"/>
</dbReference>
<keyword evidence="8" id="KW-0460">Magnesium</keyword>
<evidence type="ECO:0000256" key="9">
    <source>
        <dbReference type="ARBA" id="ARBA00022967"/>
    </source>
</evidence>
<dbReference type="Proteomes" id="UP000598467">
    <property type="component" value="Unassembled WGS sequence"/>
</dbReference>
<dbReference type="InterPro" id="IPR001757">
    <property type="entry name" value="P_typ_ATPase"/>
</dbReference>
<dbReference type="InterPro" id="IPR006534">
    <property type="entry name" value="P-type_ATPase_IIIA"/>
</dbReference>
<feature type="domain" description="Cation-transporting P-type ATPase N-terminal" evidence="14">
    <location>
        <begin position="21"/>
        <end position="94"/>
    </location>
</feature>
<comment type="caution">
    <text evidence="15">The sequence shown here is derived from an EMBL/GenBank/DDBJ whole genome shotgun (WGS) entry which is preliminary data.</text>
</comment>
<dbReference type="GO" id="GO:0120029">
    <property type="term" value="P:proton export across plasma membrane"/>
    <property type="evidence" value="ECO:0007669"/>
    <property type="project" value="InterPro"/>
</dbReference>
<dbReference type="GO" id="GO:0016887">
    <property type="term" value="F:ATP hydrolysis activity"/>
    <property type="evidence" value="ECO:0007669"/>
    <property type="project" value="InterPro"/>
</dbReference>
<dbReference type="InterPro" id="IPR059000">
    <property type="entry name" value="ATPase_P-type_domA"/>
</dbReference>
<evidence type="ECO:0000313" key="15">
    <source>
        <dbReference type="EMBL" id="MBD1545407.1"/>
    </source>
</evidence>
<evidence type="ECO:0000259" key="14">
    <source>
        <dbReference type="SMART" id="SM00831"/>
    </source>
</evidence>
<feature type="transmembrane region" description="Helical" evidence="13">
    <location>
        <begin position="655"/>
        <end position="680"/>
    </location>
</feature>
<feature type="transmembrane region" description="Helical" evidence="13">
    <location>
        <begin position="792"/>
        <end position="814"/>
    </location>
</feature>
<evidence type="ECO:0000256" key="2">
    <source>
        <dbReference type="ARBA" id="ARBA00008804"/>
    </source>
</evidence>
<dbReference type="GO" id="GO:0046872">
    <property type="term" value="F:metal ion binding"/>
    <property type="evidence" value="ECO:0007669"/>
    <property type="project" value="UniProtKB-KW"/>
</dbReference>
<dbReference type="InterPro" id="IPR018303">
    <property type="entry name" value="ATPase_P-typ_P_site"/>
</dbReference>
<dbReference type="InterPro" id="IPR023299">
    <property type="entry name" value="ATPase_P-typ_cyto_dom_N"/>
</dbReference>
<dbReference type="SFLD" id="SFLDG00002">
    <property type="entry name" value="C1.7:_P-type_atpase_like"/>
    <property type="match status" value="1"/>
</dbReference>
<feature type="transmembrane region" description="Helical" evidence="13">
    <location>
        <begin position="692"/>
        <end position="713"/>
    </location>
</feature>
<feature type="region of interest" description="Disordered" evidence="12">
    <location>
        <begin position="1"/>
        <end position="29"/>
    </location>
</feature>
<dbReference type="InterPro" id="IPR023298">
    <property type="entry name" value="ATPase_P-typ_TM_dom_sf"/>
</dbReference>